<organism evidence="2 4">
    <name type="scientific">Pectobacterium carotovorum subsp. carotovorum</name>
    <name type="common">Erwinia carotovora subsp. carotovora</name>
    <dbReference type="NCBI Taxonomy" id="555"/>
    <lineage>
        <taxon>Bacteria</taxon>
        <taxon>Pseudomonadati</taxon>
        <taxon>Pseudomonadota</taxon>
        <taxon>Gammaproteobacteria</taxon>
        <taxon>Enterobacterales</taxon>
        <taxon>Pectobacteriaceae</taxon>
        <taxon>Pectobacterium</taxon>
    </lineage>
</organism>
<gene>
    <name evidence="2" type="ORF">Pcaca03_16850</name>
    <name evidence="1" type="ORF">SOASR016_15470</name>
</gene>
<evidence type="ECO:0000313" key="1">
    <source>
        <dbReference type="EMBL" id="GKX46795.1"/>
    </source>
</evidence>
<dbReference type="EMBL" id="BRLF01000003">
    <property type="protein sequence ID" value="GKX46795.1"/>
    <property type="molecule type" value="Genomic_DNA"/>
</dbReference>
<dbReference type="AlphaFoldDB" id="A0AAI9KZ67"/>
<name>A0AAI9KZ67_PECCC</name>
<dbReference type="Proteomes" id="UP001165145">
    <property type="component" value="Unassembled WGS sequence"/>
</dbReference>
<evidence type="ECO:0000313" key="3">
    <source>
        <dbReference type="Proteomes" id="UP001058167"/>
    </source>
</evidence>
<reference evidence="2" key="2">
    <citation type="submission" date="2023-02" db="EMBL/GenBank/DDBJ databases">
        <title>Pectobacterium carotovorum subsp. carotovorum NBRC 12380.</title>
        <authorList>
            <person name="Ichikawa N."/>
            <person name="Sato H."/>
            <person name="Tonouchi N."/>
        </authorList>
    </citation>
    <scope>NUCLEOTIDE SEQUENCE</scope>
    <source>
        <strain evidence="2">NBRC 12380</strain>
    </source>
</reference>
<evidence type="ECO:0000313" key="4">
    <source>
        <dbReference type="Proteomes" id="UP001165145"/>
    </source>
</evidence>
<comment type="caution">
    <text evidence="2">The sequence shown here is derived from an EMBL/GenBank/DDBJ whole genome shotgun (WGS) entry which is preliminary data.</text>
</comment>
<accession>A0AAI9KZ67</accession>
<protein>
    <submittedName>
        <fullName evidence="2">Uncharacterized protein</fullName>
    </submittedName>
</protein>
<dbReference type="EMBL" id="BSRL01000003">
    <property type="protein sequence ID" value="GLV69241.1"/>
    <property type="molecule type" value="Genomic_DNA"/>
</dbReference>
<dbReference type="Proteomes" id="UP001058167">
    <property type="component" value="Unassembled WGS sequence"/>
</dbReference>
<proteinExistence type="predicted"/>
<reference evidence="1" key="1">
    <citation type="submission" date="2022-06" db="EMBL/GenBank/DDBJ databases">
        <title>Draft genome sequences of Pectobacterium carotovorum subsp. carotovorum str. NBRC12380.</title>
        <authorList>
            <person name="Wakabayashi Y."/>
            <person name="Kojima K."/>
        </authorList>
    </citation>
    <scope>NUCLEOTIDE SEQUENCE</scope>
    <source>
        <strain evidence="1">NBRC 12380</strain>
    </source>
</reference>
<sequence>MCSIASSWERRSDWDCVNAIIGKASKSSMRAAFLEKSLENNPLIDTVSSLFQRYLL</sequence>
<evidence type="ECO:0000313" key="2">
    <source>
        <dbReference type="EMBL" id="GLV69241.1"/>
    </source>
</evidence>
<keyword evidence="3" id="KW-1185">Reference proteome</keyword>